<protein>
    <submittedName>
        <fullName evidence="1">Uncharacterized protein</fullName>
    </submittedName>
</protein>
<comment type="caution">
    <text evidence="1">The sequence shown here is derived from an EMBL/GenBank/DDBJ whole genome shotgun (WGS) entry which is preliminary data.</text>
</comment>
<name>A0ABV4GJH2_9BRAD</name>
<proteinExistence type="predicted"/>
<keyword evidence="2" id="KW-1185">Reference proteome</keyword>
<evidence type="ECO:0000313" key="2">
    <source>
        <dbReference type="Proteomes" id="UP001565474"/>
    </source>
</evidence>
<dbReference type="EMBL" id="JBGBZN010000002">
    <property type="protein sequence ID" value="MEY9472098.1"/>
    <property type="molecule type" value="Genomic_DNA"/>
</dbReference>
<organism evidence="1 2">
    <name type="scientific">Bradyrhizobium yuanmingense</name>
    <dbReference type="NCBI Taxonomy" id="108015"/>
    <lineage>
        <taxon>Bacteria</taxon>
        <taxon>Pseudomonadati</taxon>
        <taxon>Pseudomonadota</taxon>
        <taxon>Alphaproteobacteria</taxon>
        <taxon>Hyphomicrobiales</taxon>
        <taxon>Nitrobacteraceae</taxon>
        <taxon>Bradyrhizobium</taxon>
    </lineage>
</organism>
<evidence type="ECO:0000313" key="1">
    <source>
        <dbReference type="EMBL" id="MEY9472098.1"/>
    </source>
</evidence>
<reference evidence="1 2" key="1">
    <citation type="submission" date="2024-07" db="EMBL/GenBank/DDBJ databases">
        <title>Genomic Encyclopedia of Type Strains, Phase V (KMG-V): Genome sequencing to study the core and pangenomes of soil and plant-associated prokaryotes.</title>
        <authorList>
            <person name="Whitman W."/>
        </authorList>
    </citation>
    <scope>NUCLEOTIDE SEQUENCE [LARGE SCALE GENOMIC DNA]</scope>
    <source>
        <strain evidence="1 2">USDA 222</strain>
    </source>
</reference>
<dbReference type="RefSeq" id="WP_157785249.1">
    <property type="nucleotide sequence ID" value="NZ_JBGBYD010000002.1"/>
</dbReference>
<sequence length="53" mass="5465">MTQSADIRTIFVNGLATGAPETVGMVAEAINYLAAIGDSSYLDLLPNPPLSKG</sequence>
<accession>A0ABV4GJH2</accession>
<gene>
    <name evidence="1" type="ORF">ABH992_004497</name>
</gene>
<dbReference type="Proteomes" id="UP001565474">
    <property type="component" value="Unassembled WGS sequence"/>
</dbReference>